<gene>
    <name evidence="2" type="ORF">GGQ83_003105</name>
</gene>
<evidence type="ECO:0000313" key="2">
    <source>
        <dbReference type="EMBL" id="MBB3899645.1"/>
    </source>
</evidence>
<dbReference type="InterPro" id="IPR012349">
    <property type="entry name" value="Split_barrel_FMN-bd"/>
</dbReference>
<dbReference type="AlphaFoldDB" id="A0A840AHT7"/>
<feature type="domain" description="General stress protein FMN-binding split barrel" evidence="1">
    <location>
        <begin position="12"/>
        <end position="154"/>
    </location>
</feature>
<dbReference type="Pfam" id="PF16242">
    <property type="entry name" value="Pyrid_ox_like"/>
    <property type="match status" value="1"/>
</dbReference>
<evidence type="ECO:0000259" key="1">
    <source>
        <dbReference type="Pfam" id="PF16242"/>
    </source>
</evidence>
<evidence type="ECO:0000313" key="3">
    <source>
        <dbReference type="Proteomes" id="UP000553193"/>
    </source>
</evidence>
<dbReference type="EMBL" id="JACIDJ010000006">
    <property type="protein sequence ID" value="MBB3899645.1"/>
    <property type="molecule type" value="Genomic_DNA"/>
</dbReference>
<dbReference type="PANTHER" id="PTHR34818">
    <property type="entry name" value="PROTEIN BLI-3"/>
    <property type="match status" value="1"/>
</dbReference>
<dbReference type="SUPFAM" id="SSF50475">
    <property type="entry name" value="FMN-binding split barrel"/>
    <property type="match status" value="1"/>
</dbReference>
<protein>
    <submittedName>
        <fullName evidence="2">General stress protein 26</fullName>
    </submittedName>
</protein>
<accession>A0A840AHT7</accession>
<keyword evidence="3" id="KW-1185">Reference proteome</keyword>
<name>A0A840AHT7_9PROT</name>
<dbReference type="Gene3D" id="2.30.110.10">
    <property type="entry name" value="Electron Transport, Fmn-binding Protein, Chain A"/>
    <property type="match status" value="1"/>
</dbReference>
<proteinExistence type="predicted"/>
<dbReference type="InterPro" id="IPR038725">
    <property type="entry name" value="YdaG_split_barrel_FMN-bd"/>
</dbReference>
<dbReference type="RefSeq" id="WP_184385620.1">
    <property type="nucleotide sequence ID" value="NZ_JACIDJ010000006.1"/>
</dbReference>
<reference evidence="2 3" key="1">
    <citation type="submission" date="2020-08" db="EMBL/GenBank/DDBJ databases">
        <title>Genomic Encyclopedia of Type Strains, Phase IV (KMG-IV): sequencing the most valuable type-strain genomes for metagenomic binning, comparative biology and taxonomic classification.</title>
        <authorList>
            <person name="Goeker M."/>
        </authorList>
    </citation>
    <scope>NUCLEOTIDE SEQUENCE [LARGE SCALE GENOMIC DNA]</scope>
    <source>
        <strain evidence="2 3">DSM 19979</strain>
    </source>
</reference>
<sequence>MTEPTTPDAMSREKARALLDDIRIVMLVTHSPEGGLHSRPMQIVGLEGSTIWFFTDVDSPKSMEIGRDHDVLVAASCPERKEYVSVAGTARVVQDVAKQAELWTEDARPWFPEGARSEDLALISVTMRSAEYWDSKPTGGFLAFSYIQAMHEGEEGEAQHGKAKFGG</sequence>
<dbReference type="PANTHER" id="PTHR34818:SF1">
    <property type="entry name" value="PROTEIN BLI-3"/>
    <property type="match status" value="1"/>
</dbReference>
<organism evidence="2 3">
    <name type="scientific">Roseococcus suduntuyensis</name>
    <dbReference type="NCBI Taxonomy" id="455361"/>
    <lineage>
        <taxon>Bacteria</taxon>
        <taxon>Pseudomonadati</taxon>
        <taxon>Pseudomonadota</taxon>
        <taxon>Alphaproteobacteria</taxon>
        <taxon>Acetobacterales</taxon>
        <taxon>Roseomonadaceae</taxon>
        <taxon>Roseococcus</taxon>
    </lineage>
</organism>
<comment type="caution">
    <text evidence="2">The sequence shown here is derived from an EMBL/GenBank/DDBJ whole genome shotgun (WGS) entry which is preliminary data.</text>
</comment>
<dbReference type="Proteomes" id="UP000553193">
    <property type="component" value="Unassembled WGS sequence"/>
</dbReference>
<dbReference type="InterPro" id="IPR052917">
    <property type="entry name" value="Stress-Dev_Protein"/>
</dbReference>